<evidence type="ECO:0000256" key="2">
    <source>
        <dbReference type="HAMAP-Rule" id="MF_00634"/>
    </source>
</evidence>
<accession>A0A5C5X2D8</accession>
<dbReference type="SUPFAM" id="SSF69786">
    <property type="entry name" value="YggU-like"/>
    <property type="match status" value="1"/>
</dbReference>
<comment type="similarity">
    <text evidence="1 2">Belongs to the UPF0235 family.</text>
</comment>
<reference evidence="3 4" key="1">
    <citation type="submission" date="2019-02" db="EMBL/GenBank/DDBJ databases">
        <title>Deep-cultivation of Planctomycetes and their phenomic and genomic characterization uncovers novel biology.</title>
        <authorList>
            <person name="Wiegand S."/>
            <person name="Jogler M."/>
            <person name="Boedeker C."/>
            <person name="Pinto D."/>
            <person name="Vollmers J."/>
            <person name="Rivas-Marin E."/>
            <person name="Kohn T."/>
            <person name="Peeters S.H."/>
            <person name="Heuer A."/>
            <person name="Rast P."/>
            <person name="Oberbeckmann S."/>
            <person name="Bunk B."/>
            <person name="Jeske O."/>
            <person name="Meyerdierks A."/>
            <person name="Storesund J.E."/>
            <person name="Kallscheuer N."/>
            <person name="Luecker S."/>
            <person name="Lage O.M."/>
            <person name="Pohl T."/>
            <person name="Merkel B.J."/>
            <person name="Hornburger P."/>
            <person name="Mueller R.-W."/>
            <person name="Bruemmer F."/>
            <person name="Labrenz M."/>
            <person name="Spormann A.M."/>
            <person name="Op Den Camp H."/>
            <person name="Overmann J."/>
            <person name="Amann R."/>
            <person name="Jetten M.S.M."/>
            <person name="Mascher T."/>
            <person name="Medema M.H."/>
            <person name="Devos D.P."/>
            <person name="Kaster A.-K."/>
            <person name="Ovreas L."/>
            <person name="Rohde M."/>
            <person name="Galperin M.Y."/>
            <person name="Jogler C."/>
        </authorList>
    </citation>
    <scope>NUCLEOTIDE SEQUENCE [LARGE SCALE GENOMIC DNA]</scope>
    <source>
        <strain evidence="3 4">KOR42</strain>
    </source>
</reference>
<dbReference type="AlphaFoldDB" id="A0A5C5X2D8"/>
<dbReference type="NCBIfam" id="TIGR00251">
    <property type="entry name" value="DUF167 family protein"/>
    <property type="match status" value="1"/>
</dbReference>
<dbReference type="InterPro" id="IPR003746">
    <property type="entry name" value="DUF167"/>
</dbReference>
<dbReference type="SMART" id="SM01152">
    <property type="entry name" value="DUF167"/>
    <property type="match status" value="1"/>
</dbReference>
<dbReference type="PANTHER" id="PTHR13420">
    <property type="entry name" value="UPF0235 PROTEIN C15ORF40"/>
    <property type="match status" value="1"/>
</dbReference>
<sequence length="113" mass="12115">MPETNHFEQLVESLEIQQRQDQTMLRVKAIPGARRSGIVDIHDGSLKVAVTQVAEKGKANQAIRKLLSKALGISRSNLSLVSGETSSKKVFAVSNCTVAELKAAIANALSSTK</sequence>
<keyword evidence="4" id="KW-1185">Reference proteome</keyword>
<organism evidence="3 4">
    <name type="scientific">Thalassoglobus neptunius</name>
    <dbReference type="NCBI Taxonomy" id="1938619"/>
    <lineage>
        <taxon>Bacteria</taxon>
        <taxon>Pseudomonadati</taxon>
        <taxon>Planctomycetota</taxon>
        <taxon>Planctomycetia</taxon>
        <taxon>Planctomycetales</taxon>
        <taxon>Planctomycetaceae</taxon>
        <taxon>Thalassoglobus</taxon>
    </lineage>
</organism>
<dbReference type="Gene3D" id="3.30.1200.10">
    <property type="entry name" value="YggU-like"/>
    <property type="match status" value="1"/>
</dbReference>
<dbReference type="InterPro" id="IPR036591">
    <property type="entry name" value="YggU-like_sf"/>
</dbReference>
<dbReference type="HAMAP" id="MF_00634">
    <property type="entry name" value="UPF0235"/>
    <property type="match status" value="1"/>
</dbReference>
<dbReference type="PANTHER" id="PTHR13420:SF7">
    <property type="entry name" value="UPF0235 PROTEIN C15ORF40"/>
    <property type="match status" value="1"/>
</dbReference>
<evidence type="ECO:0000313" key="4">
    <source>
        <dbReference type="Proteomes" id="UP000317243"/>
    </source>
</evidence>
<proteinExistence type="inferred from homology"/>
<protein>
    <recommendedName>
        <fullName evidence="2">UPF0235 protein KOR42_04540</fullName>
    </recommendedName>
</protein>
<name>A0A5C5X2D8_9PLAN</name>
<comment type="caution">
    <text evidence="3">The sequence shown here is derived from an EMBL/GenBank/DDBJ whole genome shotgun (WGS) entry which is preliminary data.</text>
</comment>
<dbReference type="RefSeq" id="WP_197440785.1">
    <property type="nucleotide sequence ID" value="NZ_SIHI01000001.1"/>
</dbReference>
<dbReference type="Pfam" id="PF02594">
    <property type="entry name" value="DUF167"/>
    <property type="match status" value="1"/>
</dbReference>
<gene>
    <name evidence="3" type="ORF">KOR42_04540</name>
</gene>
<dbReference type="EMBL" id="SIHI01000001">
    <property type="protein sequence ID" value="TWT57096.1"/>
    <property type="molecule type" value="Genomic_DNA"/>
</dbReference>
<evidence type="ECO:0000256" key="1">
    <source>
        <dbReference type="ARBA" id="ARBA00010364"/>
    </source>
</evidence>
<dbReference type="Proteomes" id="UP000317243">
    <property type="component" value="Unassembled WGS sequence"/>
</dbReference>
<dbReference type="GO" id="GO:0005737">
    <property type="term" value="C:cytoplasm"/>
    <property type="evidence" value="ECO:0007669"/>
    <property type="project" value="TreeGrafter"/>
</dbReference>
<evidence type="ECO:0000313" key="3">
    <source>
        <dbReference type="EMBL" id="TWT57096.1"/>
    </source>
</evidence>